<keyword evidence="2" id="KW-1185">Reference proteome</keyword>
<name>A0A346NJR0_9ALTE</name>
<evidence type="ECO:0000313" key="1">
    <source>
        <dbReference type="EMBL" id="AXR05767.1"/>
    </source>
</evidence>
<proteinExistence type="predicted"/>
<evidence type="ECO:0000313" key="2">
    <source>
        <dbReference type="Proteomes" id="UP000262073"/>
    </source>
</evidence>
<sequence length="103" mass="11579">MKIKVIREACCSQDDQAGPLSIEVDIPEKAMVWELAREIGEANFLQFTGTHRIIDVYCAGKHLFSIPAVGIEGGRVEYIVDRNDLASNYLRENKIQCIWTPGL</sequence>
<dbReference type="RefSeq" id="WP_117315784.1">
    <property type="nucleotide sequence ID" value="NZ_CP031769.1"/>
</dbReference>
<protein>
    <submittedName>
        <fullName evidence="1">Uncharacterized protein</fullName>
    </submittedName>
</protein>
<dbReference type="EMBL" id="CP031769">
    <property type="protein sequence ID" value="AXR05767.1"/>
    <property type="molecule type" value="Genomic_DNA"/>
</dbReference>
<dbReference type="OrthoDB" id="8911192at2"/>
<dbReference type="KEGG" id="salm:D0Y50_04860"/>
<reference evidence="1 2" key="1">
    <citation type="submission" date="2018-08" db="EMBL/GenBank/DDBJ databases">
        <title>Salinimonas sediminis sp. nov., a piezophilic bacterium isolated from a deep-sea sediment sample from the New Britain Trench.</title>
        <authorList>
            <person name="Cao J."/>
        </authorList>
    </citation>
    <scope>NUCLEOTIDE SEQUENCE [LARGE SCALE GENOMIC DNA]</scope>
    <source>
        <strain evidence="1 2">N102</strain>
    </source>
</reference>
<organism evidence="1 2">
    <name type="scientific">Salinimonas sediminis</name>
    <dbReference type="NCBI Taxonomy" id="2303538"/>
    <lineage>
        <taxon>Bacteria</taxon>
        <taxon>Pseudomonadati</taxon>
        <taxon>Pseudomonadota</taxon>
        <taxon>Gammaproteobacteria</taxon>
        <taxon>Alteromonadales</taxon>
        <taxon>Alteromonadaceae</taxon>
        <taxon>Alteromonas/Salinimonas group</taxon>
        <taxon>Salinimonas</taxon>
    </lineage>
</organism>
<dbReference type="Proteomes" id="UP000262073">
    <property type="component" value="Chromosome"/>
</dbReference>
<gene>
    <name evidence="1" type="ORF">D0Y50_04860</name>
</gene>
<accession>A0A346NJR0</accession>
<dbReference type="AlphaFoldDB" id="A0A346NJR0"/>